<name>A0A136J8Z2_9PEZI</name>
<protein>
    <recommendedName>
        <fullName evidence="4">Alpha/Beta hydrolase protein</fullName>
    </recommendedName>
</protein>
<evidence type="ECO:0000313" key="3">
    <source>
        <dbReference type="Proteomes" id="UP000070501"/>
    </source>
</evidence>
<dbReference type="AlphaFoldDB" id="A0A136J8Z2"/>
<feature type="region of interest" description="Disordered" evidence="1">
    <location>
        <begin position="117"/>
        <end position="147"/>
    </location>
</feature>
<dbReference type="PANTHER" id="PTHR37574">
    <property type="entry name" value="LIPASE B"/>
    <property type="match status" value="1"/>
</dbReference>
<keyword evidence="3" id="KW-1185">Reference proteome</keyword>
<proteinExistence type="predicted"/>
<dbReference type="EMBL" id="KQ964247">
    <property type="protein sequence ID" value="KXJ93619.1"/>
    <property type="molecule type" value="Genomic_DNA"/>
</dbReference>
<dbReference type="SUPFAM" id="SSF53474">
    <property type="entry name" value="alpha/beta-Hydrolases"/>
    <property type="match status" value="1"/>
</dbReference>
<dbReference type="OrthoDB" id="4605274at2759"/>
<evidence type="ECO:0000313" key="2">
    <source>
        <dbReference type="EMBL" id="KXJ93619.1"/>
    </source>
</evidence>
<dbReference type="InterPro" id="IPR053228">
    <property type="entry name" value="Stereospecific_Lipase"/>
</dbReference>
<sequence>MGAAVAAPSPGLLSNLGGVAGGLSGGLTSTLTGTLKNTVTKIEGQLNDAGVAGSALLAQLGDIKPTSTPKSINDVVAIVRRVGGVDPTALLESAVTLVLNGLGPTNLAGVLEQYSDGVNSEHNNNPREPPHPIFPQASGVSSSSEDAPYSFDEAQLRGAIHIPDTFTYGRKPPIILVPATGTKGGFTYQPNVAKLLSKEDYADPVWLNIPGWLLEDVPSNAEYVAYAINYIAGVTSKNVSVVALSQGNLITQWAFSYWPSTRRIVTDYIGISPDYHGTVQFEVMCPKLGLLSCTPSCNQQRYGSEFIKAFRRTGASAFVPTTTIFTATDEIVQPQSGSGASGFLQDERGVGVLNVELQRACPLASPALLNDHISPLWGAPLQALIKDALTHDGPADLARIPNWIAECSKLAADGLTLQDVVNTAFASWLLYPHRVFSEPALPVYAL</sequence>
<dbReference type="PANTHER" id="PTHR37574:SF1">
    <property type="entry name" value="LIPASE B"/>
    <property type="match status" value="1"/>
</dbReference>
<evidence type="ECO:0000256" key="1">
    <source>
        <dbReference type="SAM" id="MobiDB-lite"/>
    </source>
</evidence>
<dbReference type="InterPro" id="IPR029058">
    <property type="entry name" value="AB_hydrolase_fold"/>
</dbReference>
<dbReference type="Gene3D" id="3.40.50.1820">
    <property type="entry name" value="alpha/beta hydrolase"/>
    <property type="match status" value="1"/>
</dbReference>
<organism evidence="2 3">
    <name type="scientific">Microdochium bolleyi</name>
    <dbReference type="NCBI Taxonomy" id="196109"/>
    <lineage>
        <taxon>Eukaryota</taxon>
        <taxon>Fungi</taxon>
        <taxon>Dikarya</taxon>
        <taxon>Ascomycota</taxon>
        <taxon>Pezizomycotina</taxon>
        <taxon>Sordariomycetes</taxon>
        <taxon>Xylariomycetidae</taxon>
        <taxon>Xylariales</taxon>
        <taxon>Microdochiaceae</taxon>
        <taxon>Microdochium</taxon>
    </lineage>
</organism>
<dbReference type="Proteomes" id="UP000070501">
    <property type="component" value="Unassembled WGS sequence"/>
</dbReference>
<accession>A0A136J8Z2</accession>
<dbReference type="InParanoid" id="A0A136J8Z2"/>
<reference evidence="3" key="1">
    <citation type="submission" date="2016-02" db="EMBL/GenBank/DDBJ databases">
        <title>Draft genome sequence of Microdochium bolleyi, a fungal endophyte of beachgrass.</title>
        <authorList>
            <consortium name="DOE Joint Genome Institute"/>
            <person name="David A.S."/>
            <person name="May G."/>
            <person name="Haridas S."/>
            <person name="Lim J."/>
            <person name="Wang M."/>
            <person name="Labutti K."/>
            <person name="Lipzen A."/>
            <person name="Barry K."/>
            <person name="Grigoriev I.V."/>
        </authorList>
    </citation>
    <scope>NUCLEOTIDE SEQUENCE [LARGE SCALE GENOMIC DNA]</scope>
    <source>
        <strain evidence="3">J235TASD1</strain>
    </source>
</reference>
<evidence type="ECO:0008006" key="4">
    <source>
        <dbReference type="Google" id="ProtNLM"/>
    </source>
</evidence>
<gene>
    <name evidence="2" type="ORF">Micbo1qcDRAFT_220240</name>
</gene>
<dbReference type="STRING" id="196109.A0A136J8Z2"/>